<sequence length="365" mass="42338">MKNSIFLLLLSVLWLNAFAQNAETFEIEKLSSPEDYLVQRPASWGFKTLALQSNGKKTIEKQSEFPDSLVFFAEHPVLQGFLMAYQEHRPLTISPDIIWLLINQGFARHVVNNAEALRNQFVDFEGKKELIVVVDSSTIQIGNKDSKWEVVFPQFIKQISGYTGQEITDILTSDFSTTTPTTQIVSQITIMETFKEYFDYKVIMIGCGIPKITIEGTVDDWEKVLEKTRYISKYDLKWWTNELEPVLQQIINTKKGRFNKKFWMEMIKFHTEKKYGNPKVINGWITKFFPYDKDGIRTNLKSITDISSLASEIVKVPFMCEDRIDEQHVKTYQMEFWAGFVGLSQRADFMLKPEIGWAVINKGQK</sequence>
<dbReference type="PANTHER" id="PTHR31252:SF11">
    <property type="entry name" value="DUF4419 DOMAIN-CONTAINING PROTEIN"/>
    <property type="match status" value="1"/>
</dbReference>
<dbReference type="Pfam" id="PF14388">
    <property type="entry name" value="DUF4419"/>
    <property type="match status" value="1"/>
</dbReference>
<accession>A0A5J4SQB2</accession>
<gene>
    <name evidence="1" type="ORF">EZS27_004447</name>
</gene>
<comment type="caution">
    <text evidence="1">The sequence shown here is derived from an EMBL/GenBank/DDBJ whole genome shotgun (WGS) entry which is preliminary data.</text>
</comment>
<proteinExistence type="predicted"/>
<reference evidence="1" key="1">
    <citation type="submission" date="2019-03" db="EMBL/GenBank/DDBJ databases">
        <title>Single cell metagenomics reveals metabolic interactions within the superorganism composed of flagellate Streblomastix strix and complex community of Bacteroidetes bacteria on its surface.</title>
        <authorList>
            <person name="Treitli S.C."/>
            <person name="Kolisko M."/>
            <person name="Husnik F."/>
            <person name="Keeling P."/>
            <person name="Hampl V."/>
        </authorList>
    </citation>
    <scope>NUCLEOTIDE SEQUENCE</scope>
    <source>
        <strain evidence="1">STM</strain>
    </source>
</reference>
<evidence type="ECO:0000313" key="1">
    <source>
        <dbReference type="EMBL" id="KAA6348098.1"/>
    </source>
</evidence>
<dbReference type="PANTHER" id="PTHR31252">
    <property type="entry name" value="DUF4419 DOMAIN-CONTAINING PROTEIN"/>
    <property type="match status" value="1"/>
</dbReference>
<name>A0A5J4SQB2_9ZZZZ</name>
<evidence type="ECO:0008006" key="2">
    <source>
        <dbReference type="Google" id="ProtNLM"/>
    </source>
</evidence>
<dbReference type="InterPro" id="IPR025533">
    <property type="entry name" value="DUF4419"/>
</dbReference>
<protein>
    <recommendedName>
        <fullName evidence="2">DUF4419 domain-containing protein</fullName>
    </recommendedName>
</protein>
<dbReference type="AlphaFoldDB" id="A0A5J4SQB2"/>
<dbReference type="EMBL" id="SNRY01000077">
    <property type="protein sequence ID" value="KAA6348098.1"/>
    <property type="molecule type" value="Genomic_DNA"/>
</dbReference>
<organism evidence="1">
    <name type="scientific">termite gut metagenome</name>
    <dbReference type="NCBI Taxonomy" id="433724"/>
    <lineage>
        <taxon>unclassified sequences</taxon>
        <taxon>metagenomes</taxon>
        <taxon>organismal metagenomes</taxon>
    </lineage>
</organism>